<keyword evidence="7" id="KW-0966">Cell projection</keyword>
<dbReference type="GO" id="GO:0071973">
    <property type="term" value="P:bacterial-type flagellum-dependent cell motility"/>
    <property type="evidence" value="ECO:0007669"/>
    <property type="project" value="InterPro"/>
</dbReference>
<keyword evidence="4 6" id="KW-0975">Bacterial flagellum</keyword>
<comment type="similarity">
    <text evidence="2 6">Belongs to the flagella basal body rod proteins family.</text>
</comment>
<comment type="function">
    <text evidence="5 6">Structural component of flagellum, the bacterial motility apparatus. Part of the rod structure of flagellar basal body.</text>
</comment>
<organism evidence="7">
    <name type="scientific">Desulfobacca acetoxidans</name>
    <dbReference type="NCBI Taxonomy" id="60893"/>
    <lineage>
        <taxon>Bacteria</taxon>
        <taxon>Pseudomonadati</taxon>
        <taxon>Thermodesulfobacteriota</taxon>
        <taxon>Desulfobaccia</taxon>
        <taxon>Desulfobaccales</taxon>
        <taxon>Desulfobaccaceae</taxon>
        <taxon>Desulfobacca</taxon>
    </lineage>
</organism>
<protein>
    <recommendedName>
        <fullName evidence="3 6">Flagellar basal body rod protein FlgB</fullName>
    </recommendedName>
</protein>
<comment type="subunit">
    <text evidence="6">The basal body constitutes a major portion of the flagellar organelle and consists of a number of rings mounted on a central rod.</text>
</comment>
<accession>A0A7C3Z9N4</accession>
<comment type="caution">
    <text evidence="7">The sequence shown here is derived from an EMBL/GenBank/DDBJ whole genome shotgun (WGS) entry which is preliminary data.</text>
</comment>
<dbReference type="GO" id="GO:0030694">
    <property type="term" value="C:bacterial-type flagellum basal body, rod"/>
    <property type="evidence" value="ECO:0007669"/>
    <property type="project" value="InterPro"/>
</dbReference>
<sequence length="124" mass="13894">MPDDLFLDSTMRLLEKSLSWRSQGQAIIAGNLANLETPNYTRQEVNFQGVLKDHLQGHPGIRLAASHPQHLQGISGTNGLVRESDDPPDLDQEMINLSLNQLGYQTSVTMLNKKLNQMRTVLEK</sequence>
<evidence type="ECO:0000256" key="2">
    <source>
        <dbReference type="ARBA" id="ARBA00009677"/>
    </source>
</evidence>
<dbReference type="InterPro" id="IPR006300">
    <property type="entry name" value="FlgB"/>
</dbReference>
<evidence type="ECO:0000256" key="6">
    <source>
        <dbReference type="PIRNR" id="PIRNR002889"/>
    </source>
</evidence>
<evidence type="ECO:0000256" key="4">
    <source>
        <dbReference type="ARBA" id="ARBA00023143"/>
    </source>
</evidence>
<comment type="subcellular location">
    <subcellularLocation>
        <location evidence="1 6">Bacterial flagellum basal body</location>
    </subcellularLocation>
</comment>
<evidence type="ECO:0000256" key="5">
    <source>
        <dbReference type="ARBA" id="ARBA00024934"/>
    </source>
</evidence>
<evidence type="ECO:0000313" key="7">
    <source>
        <dbReference type="EMBL" id="HGF32872.1"/>
    </source>
</evidence>
<reference evidence="7" key="1">
    <citation type="journal article" date="2020" name="mSystems">
        <title>Genome- and Community-Level Interaction Insights into Carbon Utilization and Element Cycling Functions of Hydrothermarchaeota in Hydrothermal Sediment.</title>
        <authorList>
            <person name="Zhou Z."/>
            <person name="Liu Y."/>
            <person name="Xu W."/>
            <person name="Pan J."/>
            <person name="Luo Z.H."/>
            <person name="Li M."/>
        </authorList>
    </citation>
    <scope>NUCLEOTIDE SEQUENCE [LARGE SCALE GENOMIC DNA]</scope>
    <source>
        <strain evidence="7">SpSt-897</strain>
    </source>
</reference>
<evidence type="ECO:0000256" key="3">
    <source>
        <dbReference type="ARBA" id="ARBA00014376"/>
    </source>
</evidence>
<keyword evidence="7" id="KW-0282">Flagellum</keyword>
<keyword evidence="7" id="KW-0969">Cilium</keyword>
<dbReference type="AlphaFoldDB" id="A0A7C3Z9N4"/>
<proteinExistence type="inferred from homology"/>
<name>A0A7C3Z9N4_9BACT</name>
<gene>
    <name evidence="7" type="primary">flgB</name>
    <name evidence="7" type="ORF">ENW96_00585</name>
</gene>
<dbReference type="NCBIfam" id="TIGR01396">
    <property type="entry name" value="FlgB"/>
    <property type="match status" value="1"/>
</dbReference>
<dbReference type="PIRSF" id="PIRSF002889">
    <property type="entry name" value="Rod_FlgB"/>
    <property type="match status" value="1"/>
</dbReference>
<evidence type="ECO:0000256" key="1">
    <source>
        <dbReference type="ARBA" id="ARBA00004117"/>
    </source>
</evidence>
<dbReference type="EMBL" id="DTMF01000018">
    <property type="protein sequence ID" value="HGF32872.1"/>
    <property type="molecule type" value="Genomic_DNA"/>
</dbReference>